<dbReference type="GO" id="GO:0016887">
    <property type="term" value="F:ATP hydrolysis activity"/>
    <property type="evidence" value="ECO:0007669"/>
    <property type="project" value="RHEA"/>
</dbReference>
<dbReference type="RefSeq" id="WP_093116243.1">
    <property type="nucleotide sequence ID" value="NZ_FNWJ01000001.1"/>
</dbReference>
<comment type="catalytic activity">
    <reaction evidence="10 12">
        <text>ATP + H2O = ADP + phosphate + H(+)</text>
        <dbReference type="Rhea" id="RHEA:13065"/>
        <dbReference type="ChEBI" id="CHEBI:15377"/>
        <dbReference type="ChEBI" id="CHEBI:15378"/>
        <dbReference type="ChEBI" id="CHEBI:30616"/>
        <dbReference type="ChEBI" id="CHEBI:43474"/>
        <dbReference type="ChEBI" id="CHEBI:456216"/>
        <dbReference type="EC" id="5.6.2.3"/>
    </reaction>
</comment>
<feature type="domain" description="SF4 helicase" evidence="13">
    <location>
        <begin position="188"/>
        <end position="453"/>
    </location>
</feature>
<dbReference type="NCBIfam" id="TIGR00665">
    <property type="entry name" value="DnaB"/>
    <property type="match status" value="1"/>
</dbReference>
<keyword evidence="4 12" id="KW-0547">Nucleotide-binding</keyword>
<dbReference type="SMART" id="SM00382">
    <property type="entry name" value="AAA"/>
    <property type="match status" value="1"/>
</dbReference>
<dbReference type="Gene3D" id="3.40.50.300">
    <property type="entry name" value="P-loop containing nucleotide triphosphate hydrolases"/>
    <property type="match status" value="1"/>
</dbReference>
<proteinExistence type="inferred from homology"/>
<evidence type="ECO:0000256" key="4">
    <source>
        <dbReference type="ARBA" id="ARBA00022741"/>
    </source>
</evidence>
<evidence type="ECO:0000256" key="9">
    <source>
        <dbReference type="ARBA" id="ARBA00023235"/>
    </source>
</evidence>
<evidence type="ECO:0000256" key="8">
    <source>
        <dbReference type="ARBA" id="ARBA00023125"/>
    </source>
</evidence>
<comment type="similarity">
    <text evidence="1 12">Belongs to the helicase family. DnaB subfamily.</text>
</comment>
<dbReference type="Pfam" id="PF00772">
    <property type="entry name" value="DnaB"/>
    <property type="match status" value="1"/>
</dbReference>
<organism evidence="14 15">
    <name type="scientific">Thermoleophilum album</name>
    <dbReference type="NCBI Taxonomy" id="29539"/>
    <lineage>
        <taxon>Bacteria</taxon>
        <taxon>Bacillati</taxon>
        <taxon>Actinomycetota</taxon>
        <taxon>Thermoleophilia</taxon>
        <taxon>Thermoleophilales</taxon>
        <taxon>Thermoleophilaceae</taxon>
        <taxon>Thermoleophilum</taxon>
    </lineage>
</organism>
<dbReference type="FunFam" id="3.40.50.300:FF:000351">
    <property type="entry name" value="Replicative DNA helicase"/>
    <property type="match status" value="1"/>
</dbReference>
<evidence type="ECO:0000256" key="11">
    <source>
        <dbReference type="NCBIfam" id="TIGR00665"/>
    </source>
</evidence>
<keyword evidence="5 12" id="KW-0378">Hydrolase</keyword>
<dbReference type="PANTHER" id="PTHR30153">
    <property type="entry name" value="REPLICATIVE DNA HELICASE DNAB"/>
    <property type="match status" value="1"/>
</dbReference>
<dbReference type="PROSITE" id="PS51199">
    <property type="entry name" value="SF4_HELICASE"/>
    <property type="match status" value="1"/>
</dbReference>
<dbReference type="EMBL" id="FNWJ01000001">
    <property type="protein sequence ID" value="SEH11216.1"/>
    <property type="molecule type" value="Genomic_DNA"/>
</dbReference>
<dbReference type="InterPro" id="IPR007694">
    <property type="entry name" value="DNA_helicase_DnaB-like_C"/>
</dbReference>
<dbReference type="GO" id="GO:0006269">
    <property type="term" value="P:DNA replication, synthesis of primer"/>
    <property type="evidence" value="ECO:0007669"/>
    <property type="project" value="UniProtKB-UniRule"/>
</dbReference>
<keyword evidence="15" id="KW-1185">Reference proteome</keyword>
<dbReference type="PANTHER" id="PTHR30153:SF2">
    <property type="entry name" value="REPLICATIVE DNA HELICASE"/>
    <property type="match status" value="1"/>
</dbReference>
<dbReference type="InterPro" id="IPR036185">
    <property type="entry name" value="DNA_heli_DnaB-like_N_sf"/>
</dbReference>
<evidence type="ECO:0000256" key="2">
    <source>
        <dbReference type="ARBA" id="ARBA00022515"/>
    </source>
</evidence>
<sequence>MGAASASPDPAPLAPPHNVEAEASLLGAILLSDQALDAVLLDVGLRPDDFYRPRHRLIFESMIRLKERPEPEAVNTVTVCDDLRRNGDLERVGGEEYVHSLPAVVPSLGAYLDYARIVKQHAQLRRLLETAQEIQRRVLEEPGNPRELISWAESLLFRIGHDEGRGEMRSLEDVLHEEVDKLEELSRKGVHLTGVPSGFSDLDELTGGFQPGNLIVLAARPSMGKSALATNIAENAAVDAKVPVALFSLEMSETELAHRFIASRARLSSDELRKGRVKEDRWPKVLRAVEQLAQAPLFIDDSSDISVLEIRAKARRLKARHGLGLVIVDYLQLVRPDSTADSRVEQVGRISRGLKILARELEVPVIAVSQLSRAVESRNPPIPMLSDLRESGQVEQDADLVLFIYRDEYYNPDSERPGEADLIVAKHRNGPIGEVTLTFLPKYPRFANIYREREVPAADALSPAQGS</sequence>
<name>A0A1H6FK43_THEAL</name>
<dbReference type="Gene3D" id="1.10.860.10">
    <property type="entry name" value="DNAb Helicase, Chain A"/>
    <property type="match status" value="1"/>
</dbReference>
<comment type="function">
    <text evidence="12">The main replicative DNA helicase, it participates in initiation and elongation during chromosome replication. Travels ahead of the DNA replisome, separating dsDNA into templates for DNA synthesis. A processive ATP-dependent 5'-3' DNA helicase it has DNA-dependent ATPase activity.</text>
</comment>
<keyword evidence="7 12" id="KW-0067">ATP-binding</keyword>
<reference evidence="15" key="1">
    <citation type="submission" date="2016-10" db="EMBL/GenBank/DDBJ databases">
        <authorList>
            <person name="Varghese N."/>
            <person name="Submissions S."/>
        </authorList>
    </citation>
    <scope>NUCLEOTIDE SEQUENCE [LARGE SCALE GENOMIC DNA]</scope>
    <source>
        <strain evidence="15">ATCC 35263</strain>
    </source>
</reference>
<keyword evidence="3 12" id="KW-0235">DNA replication</keyword>
<accession>A0A1H6FK43</accession>
<dbReference type="Pfam" id="PF03796">
    <property type="entry name" value="DnaB_C"/>
    <property type="match status" value="1"/>
</dbReference>
<dbReference type="InterPro" id="IPR007692">
    <property type="entry name" value="DNA_helicase_DnaB"/>
</dbReference>
<dbReference type="GO" id="GO:1990077">
    <property type="term" value="C:primosome complex"/>
    <property type="evidence" value="ECO:0007669"/>
    <property type="project" value="UniProtKB-UniRule"/>
</dbReference>
<dbReference type="AlphaFoldDB" id="A0A1H6FK43"/>
<evidence type="ECO:0000256" key="6">
    <source>
        <dbReference type="ARBA" id="ARBA00022806"/>
    </source>
</evidence>
<evidence type="ECO:0000259" key="13">
    <source>
        <dbReference type="PROSITE" id="PS51199"/>
    </source>
</evidence>
<keyword evidence="2 12" id="KW-0639">Primosome</keyword>
<evidence type="ECO:0000313" key="15">
    <source>
        <dbReference type="Proteomes" id="UP000222056"/>
    </source>
</evidence>
<dbReference type="SUPFAM" id="SSF48024">
    <property type="entry name" value="N-terminal domain of DnaB helicase"/>
    <property type="match status" value="1"/>
</dbReference>
<evidence type="ECO:0000256" key="7">
    <source>
        <dbReference type="ARBA" id="ARBA00022840"/>
    </source>
</evidence>
<evidence type="ECO:0000313" key="14">
    <source>
        <dbReference type="EMBL" id="SEH11216.1"/>
    </source>
</evidence>
<keyword evidence="6 12" id="KW-0347">Helicase</keyword>
<gene>
    <name evidence="14" type="ORF">SAMN02745716_0695</name>
</gene>
<evidence type="ECO:0000256" key="10">
    <source>
        <dbReference type="ARBA" id="ARBA00048954"/>
    </source>
</evidence>
<dbReference type="InterPro" id="IPR027417">
    <property type="entry name" value="P-loop_NTPase"/>
</dbReference>
<dbReference type="EC" id="5.6.2.3" evidence="11 12"/>
<dbReference type="GO" id="GO:0005829">
    <property type="term" value="C:cytosol"/>
    <property type="evidence" value="ECO:0007669"/>
    <property type="project" value="TreeGrafter"/>
</dbReference>
<dbReference type="SUPFAM" id="SSF52540">
    <property type="entry name" value="P-loop containing nucleoside triphosphate hydrolases"/>
    <property type="match status" value="1"/>
</dbReference>
<dbReference type="InterPro" id="IPR016136">
    <property type="entry name" value="DNA_helicase_N/primase_C"/>
</dbReference>
<dbReference type="GO" id="GO:0005524">
    <property type="term" value="F:ATP binding"/>
    <property type="evidence" value="ECO:0007669"/>
    <property type="project" value="UniProtKB-UniRule"/>
</dbReference>
<dbReference type="InterPro" id="IPR007693">
    <property type="entry name" value="DNA_helicase_DnaB-like_N"/>
</dbReference>
<evidence type="ECO:0000256" key="1">
    <source>
        <dbReference type="ARBA" id="ARBA00008428"/>
    </source>
</evidence>
<protein>
    <recommendedName>
        <fullName evidence="11 12">Replicative DNA helicase</fullName>
        <ecNumber evidence="11 12">5.6.2.3</ecNumber>
    </recommendedName>
</protein>
<dbReference type="STRING" id="29539.SAMN02745716_0695"/>
<evidence type="ECO:0000256" key="5">
    <source>
        <dbReference type="ARBA" id="ARBA00022801"/>
    </source>
</evidence>
<dbReference type="Proteomes" id="UP000222056">
    <property type="component" value="Unassembled WGS sequence"/>
</dbReference>
<dbReference type="GO" id="GO:0043139">
    <property type="term" value="F:5'-3' DNA helicase activity"/>
    <property type="evidence" value="ECO:0007669"/>
    <property type="project" value="UniProtKB-EC"/>
</dbReference>
<dbReference type="OrthoDB" id="9773982at2"/>
<evidence type="ECO:0000256" key="12">
    <source>
        <dbReference type="RuleBase" id="RU362085"/>
    </source>
</evidence>
<keyword evidence="8 12" id="KW-0238">DNA-binding</keyword>
<keyword evidence="9" id="KW-0413">Isomerase</keyword>
<dbReference type="CDD" id="cd00984">
    <property type="entry name" value="DnaB_C"/>
    <property type="match status" value="1"/>
</dbReference>
<evidence type="ECO:0000256" key="3">
    <source>
        <dbReference type="ARBA" id="ARBA00022705"/>
    </source>
</evidence>
<dbReference type="InterPro" id="IPR003593">
    <property type="entry name" value="AAA+_ATPase"/>
</dbReference>
<dbReference type="GO" id="GO:0003677">
    <property type="term" value="F:DNA binding"/>
    <property type="evidence" value="ECO:0007669"/>
    <property type="project" value="UniProtKB-UniRule"/>
</dbReference>